<proteinExistence type="predicted"/>
<evidence type="ECO:0000313" key="2">
    <source>
        <dbReference type="Proteomes" id="UP000198814"/>
    </source>
</evidence>
<name>A0A1H8UPS3_9PROT</name>
<dbReference type="STRING" id="42354.SAMN05216333_13810"/>
<dbReference type="OrthoDB" id="9991225at2"/>
<evidence type="ECO:0000313" key="1">
    <source>
        <dbReference type="EMBL" id="SEP04588.1"/>
    </source>
</evidence>
<dbReference type="AlphaFoldDB" id="A0A1H8UPS3"/>
<gene>
    <name evidence="1" type="ORF">SAMN05216333_13810</name>
</gene>
<reference evidence="2" key="1">
    <citation type="submission" date="2016-10" db="EMBL/GenBank/DDBJ databases">
        <authorList>
            <person name="Varghese N."/>
            <person name="Submissions S."/>
        </authorList>
    </citation>
    <scope>NUCLEOTIDE SEQUENCE [LARGE SCALE GENOMIC DNA]</scope>
    <source>
        <strain evidence="2">Nm76</strain>
    </source>
</reference>
<sequence length="82" mass="9095">MIELIIGAILGTIGSLVIAHFYYQKSSCELNKSIADLKNEIESLKIITKSLNEASGLILEDTELIRKHAVIGTTDDPEYPYK</sequence>
<keyword evidence="2" id="KW-1185">Reference proteome</keyword>
<accession>A0A1H8UPS3</accession>
<organism evidence="1 2">
    <name type="scientific">Nitrosomonas oligotropha</name>
    <dbReference type="NCBI Taxonomy" id="42354"/>
    <lineage>
        <taxon>Bacteria</taxon>
        <taxon>Pseudomonadati</taxon>
        <taxon>Pseudomonadota</taxon>
        <taxon>Betaproteobacteria</taxon>
        <taxon>Nitrosomonadales</taxon>
        <taxon>Nitrosomonadaceae</taxon>
        <taxon>Nitrosomonas</taxon>
    </lineage>
</organism>
<dbReference type="EMBL" id="FODO01000038">
    <property type="protein sequence ID" value="SEP04588.1"/>
    <property type="molecule type" value="Genomic_DNA"/>
</dbReference>
<dbReference type="RefSeq" id="WP_090322228.1">
    <property type="nucleotide sequence ID" value="NZ_FNOE01000039.1"/>
</dbReference>
<protein>
    <submittedName>
        <fullName evidence="1">Uncharacterized protein</fullName>
    </submittedName>
</protein>
<dbReference type="Proteomes" id="UP000198814">
    <property type="component" value="Unassembled WGS sequence"/>
</dbReference>